<evidence type="ECO:0000256" key="2">
    <source>
        <dbReference type="ARBA" id="ARBA00022500"/>
    </source>
</evidence>
<evidence type="ECO:0000256" key="4">
    <source>
        <dbReference type="ARBA" id="ARBA00022989"/>
    </source>
</evidence>
<dbReference type="PROSITE" id="PS50885">
    <property type="entry name" value="HAMP"/>
    <property type="match status" value="1"/>
</dbReference>
<evidence type="ECO:0000313" key="13">
    <source>
        <dbReference type="Proteomes" id="UP000013165"/>
    </source>
</evidence>
<dbReference type="STRING" id="626887.J057_02810"/>
<dbReference type="HOGENOM" id="CLU_000445_107_27_6"/>
<dbReference type="PATRIC" id="fig|626887.3.peg.540"/>
<evidence type="ECO:0000256" key="7">
    <source>
        <dbReference type="ARBA" id="ARBA00029447"/>
    </source>
</evidence>
<dbReference type="Pfam" id="PF00015">
    <property type="entry name" value="MCPsignal"/>
    <property type="match status" value="1"/>
</dbReference>
<protein>
    <submittedName>
        <fullName evidence="12">Methyl-accepting chemotaxis protein</fullName>
    </submittedName>
</protein>
<dbReference type="PROSITE" id="PS50111">
    <property type="entry name" value="CHEMOTAXIS_TRANSDUC_2"/>
    <property type="match status" value="1"/>
</dbReference>
<keyword evidence="13" id="KW-1185">Reference proteome</keyword>
<dbReference type="GO" id="GO:0004888">
    <property type="term" value="F:transmembrane signaling receptor activity"/>
    <property type="evidence" value="ECO:0007669"/>
    <property type="project" value="InterPro"/>
</dbReference>
<dbReference type="AlphaFoldDB" id="N6WZJ9"/>
<dbReference type="RefSeq" id="WP_004583112.1">
    <property type="nucleotide sequence ID" value="NZ_AP028878.1"/>
</dbReference>
<organism evidence="12 13">
    <name type="scientific">Marinobacter nanhaiticus D15-8W</name>
    <dbReference type="NCBI Taxonomy" id="626887"/>
    <lineage>
        <taxon>Bacteria</taxon>
        <taxon>Pseudomonadati</taxon>
        <taxon>Pseudomonadota</taxon>
        <taxon>Gammaproteobacteria</taxon>
        <taxon>Pseudomonadales</taxon>
        <taxon>Marinobacteraceae</taxon>
        <taxon>Marinobacter</taxon>
    </lineage>
</organism>
<dbReference type="GO" id="GO:0006935">
    <property type="term" value="P:chemotaxis"/>
    <property type="evidence" value="ECO:0007669"/>
    <property type="project" value="UniProtKB-KW"/>
</dbReference>
<name>N6WZJ9_9GAMM</name>
<reference evidence="12 13" key="1">
    <citation type="journal article" date="2013" name="Genome Announc.">
        <title>Genome Sequence of the Polycyclic Aromatic Hydrocarbon-Degrading Bacterium Strain Marinobacter nanhaiticus D15-8WT.</title>
        <authorList>
            <person name="Cui Z."/>
            <person name="Gao W."/>
            <person name="Li Q."/>
            <person name="Xu G."/>
            <person name="Zheng L."/>
        </authorList>
    </citation>
    <scope>NUCLEOTIDE SEQUENCE [LARGE SCALE GENOMIC DNA]</scope>
    <source>
        <strain evidence="12 13">D15-8W</strain>
    </source>
</reference>
<feature type="domain" description="HAMP" evidence="11">
    <location>
        <begin position="212"/>
        <end position="264"/>
    </location>
</feature>
<dbReference type="PRINTS" id="PR00260">
    <property type="entry name" value="CHEMTRNSDUCR"/>
</dbReference>
<evidence type="ECO:0000256" key="8">
    <source>
        <dbReference type="PROSITE-ProRule" id="PRU00284"/>
    </source>
</evidence>
<feature type="domain" description="Methyl-accepting transducer" evidence="10">
    <location>
        <begin position="269"/>
        <end position="505"/>
    </location>
</feature>
<evidence type="ECO:0000313" key="12">
    <source>
        <dbReference type="EMBL" id="ENO16602.1"/>
    </source>
</evidence>
<dbReference type="Proteomes" id="UP000013165">
    <property type="component" value="Unassembled WGS sequence"/>
</dbReference>
<keyword evidence="5 9" id="KW-0472">Membrane</keyword>
<evidence type="ECO:0000256" key="1">
    <source>
        <dbReference type="ARBA" id="ARBA00004141"/>
    </source>
</evidence>
<dbReference type="OrthoDB" id="1884279at2"/>
<evidence type="ECO:0000256" key="6">
    <source>
        <dbReference type="ARBA" id="ARBA00023224"/>
    </source>
</evidence>
<evidence type="ECO:0000256" key="3">
    <source>
        <dbReference type="ARBA" id="ARBA00022692"/>
    </source>
</evidence>
<keyword evidence="3 9" id="KW-0812">Transmembrane</keyword>
<sequence length="541" mass="59314">MQWYTRSILNRVLTIIIGVNLVVAAVAGTYFNYSLQVKEDYARLSTEDLGQAMEAQDILSAFKTQVQEWKNVLLRGTDNEDRNKYWARFQQQEKTIQQSLDALIPRIEEPEAKALLERFRNSHRQMGEAYREGFESFVDAGLDHQAGDEAVRGIDREPSELIEQAAAQIRADAWQQLDTLNSEVTSKATSLGTILMLIILAGTIACVVVLIKSVIRPTQSLIQNIQQLGDGDASEAVTLRRQDELGRLADAARKLHQFLVTTSEQLSDNANQLDATRITIRDNADQVSNRADDAHQRIDQIATAMNEMSATAQDVARHAATVASEVQETSRQTNTADGQIQSAVDSMERLVSQIRSSSETVSRLAGDSQKVSKVMEVIREIADQTNLLALNAAIEAARAGEAGRGFAVVADEVRNLASKTQEATVDIDRIIETIRSGSQDAVEFMKASEIVGQESSEAVSTVRHSLGDIQARMSQVNDATTQVATAAEEQTSVCEDINRNVSGVADISEAMSRAAQENLATVPKLEAMAKEANRLAGRIRT</sequence>
<dbReference type="PANTHER" id="PTHR32089:SF120">
    <property type="entry name" value="METHYL-ACCEPTING CHEMOTAXIS PROTEIN TLPQ"/>
    <property type="match status" value="1"/>
</dbReference>
<dbReference type="FunFam" id="1.10.287.950:FF:000001">
    <property type="entry name" value="Methyl-accepting chemotaxis sensory transducer"/>
    <property type="match status" value="1"/>
</dbReference>
<comment type="caution">
    <text evidence="12">The sequence shown here is derived from an EMBL/GenBank/DDBJ whole genome shotgun (WGS) entry which is preliminary data.</text>
</comment>
<dbReference type="EMBL" id="APLQ01000010">
    <property type="protein sequence ID" value="ENO16602.1"/>
    <property type="molecule type" value="Genomic_DNA"/>
</dbReference>
<dbReference type="PANTHER" id="PTHR32089">
    <property type="entry name" value="METHYL-ACCEPTING CHEMOTAXIS PROTEIN MCPB"/>
    <property type="match status" value="1"/>
</dbReference>
<dbReference type="InterPro" id="IPR004090">
    <property type="entry name" value="Chemotax_Me-accpt_rcpt"/>
</dbReference>
<evidence type="ECO:0000259" key="11">
    <source>
        <dbReference type="PROSITE" id="PS50885"/>
    </source>
</evidence>
<keyword evidence="2" id="KW-0145">Chemotaxis</keyword>
<accession>N6WZJ9</accession>
<keyword evidence="6 8" id="KW-0807">Transducer</keyword>
<feature type="transmembrane region" description="Helical" evidence="9">
    <location>
        <begin position="12"/>
        <end position="33"/>
    </location>
</feature>
<dbReference type="CDD" id="cd06225">
    <property type="entry name" value="HAMP"/>
    <property type="match status" value="1"/>
</dbReference>
<evidence type="ECO:0000259" key="10">
    <source>
        <dbReference type="PROSITE" id="PS50111"/>
    </source>
</evidence>
<proteinExistence type="inferred from homology"/>
<dbReference type="InterPro" id="IPR004089">
    <property type="entry name" value="MCPsignal_dom"/>
</dbReference>
<dbReference type="CDD" id="cd11386">
    <property type="entry name" value="MCP_signal"/>
    <property type="match status" value="1"/>
</dbReference>
<evidence type="ECO:0000256" key="9">
    <source>
        <dbReference type="SAM" id="Phobius"/>
    </source>
</evidence>
<comment type="similarity">
    <text evidence="7">Belongs to the methyl-accepting chemotaxis (MCP) protein family.</text>
</comment>
<feature type="transmembrane region" description="Helical" evidence="9">
    <location>
        <begin position="191"/>
        <end position="211"/>
    </location>
</feature>
<dbReference type="GO" id="GO:0016020">
    <property type="term" value="C:membrane"/>
    <property type="evidence" value="ECO:0007669"/>
    <property type="project" value="UniProtKB-SubCell"/>
</dbReference>
<keyword evidence="4 9" id="KW-1133">Transmembrane helix</keyword>
<dbReference type="SMART" id="SM00283">
    <property type="entry name" value="MA"/>
    <property type="match status" value="1"/>
</dbReference>
<dbReference type="Gene3D" id="1.10.287.950">
    <property type="entry name" value="Methyl-accepting chemotaxis protein"/>
    <property type="match status" value="1"/>
</dbReference>
<gene>
    <name evidence="12" type="ORF">J057_02810</name>
</gene>
<dbReference type="eggNOG" id="COG0840">
    <property type="taxonomic scope" value="Bacteria"/>
</dbReference>
<evidence type="ECO:0000256" key="5">
    <source>
        <dbReference type="ARBA" id="ARBA00023136"/>
    </source>
</evidence>
<dbReference type="InterPro" id="IPR003660">
    <property type="entry name" value="HAMP_dom"/>
</dbReference>
<dbReference type="eggNOG" id="COG3850">
    <property type="taxonomic scope" value="Bacteria"/>
</dbReference>
<comment type="subcellular location">
    <subcellularLocation>
        <location evidence="1">Membrane</location>
        <topology evidence="1">Multi-pass membrane protein</topology>
    </subcellularLocation>
</comment>
<dbReference type="SUPFAM" id="SSF58104">
    <property type="entry name" value="Methyl-accepting chemotaxis protein (MCP) signaling domain"/>
    <property type="match status" value="1"/>
</dbReference>
<dbReference type="GO" id="GO:0007165">
    <property type="term" value="P:signal transduction"/>
    <property type="evidence" value="ECO:0007669"/>
    <property type="project" value="UniProtKB-KW"/>
</dbReference>